<dbReference type="Pfam" id="PF04857">
    <property type="entry name" value="CAF1"/>
    <property type="match status" value="1"/>
</dbReference>
<keyword evidence="9" id="KW-0540">Nuclease</keyword>
<dbReference type="InterPro" id="IPR012337">
    <property type="entry name" value="RNaseH-like_sf"/>
</dbReference>
<dbReference type="OrthoDB" id="670902at2759"/>
<dbReference type="InterPro" id="IPR039637">
    <property type="entry name" value="CNOT7/CNOT8/Pop2"/>
</dbReference>
<keyword evidence="19" id="KW-1185">Reference proteome</keyword>
<dbReference type="InterPro" id="IPR036397">
    <property type="entry name" value="RNaseH_sf"/>
</dbReference>
<evidence type="ECO:0000256" key="12">
    <source>
        <dbReference type="ARBA" id="ARBA00022839"/>
    </source>
</evidence>
<comment type="subcellular location">
    <subcellularLocation>
        <location evidence="4">Cytoplasm</location>
    </subcellularLocation>
    <subcellularLocation>
        <location evidence="3">Nucleus</location>
    </subcellularLocation>
</comment>
<dbReference type="GO" id="GO:0004535">
    <property type="term" value="F:poly(A)-specific ribonuclease activity"/>
    <property type="evidence" value="ECO:0007669"/>
    <property type="project" value="UniProtKB-EC"/>
</dbReference>
<evidence type="ECO:0000256" key="10">
    <source>
        <dbReference type="ARBA" id="ARBA00022723"/>
    </source>
</evidence>
<comment type="function">
    <text evidence="17">Ubiquitous transcription factor required for a diverse set of processes. It is a component of the CCR4 complex involved in the control of gene expression.</text>
</comment>
<dbReference type="Gene3D" id="3.30.420.10">
    <property type="entry name" value="Ribonuclease H-like superfamily/Ribonuclease H"/>
    <property type="match status" value="1"/>
</dbReference>
<comment type="catalytic activity">
    <reaction evidence="1">
        <text>Exonucleolytic cleavage of poly(A) to 5'-AMP.</text>
        <dbReference type="EC" id="3.1.13.4"/>
    </reaction>
</comment>
<evidence type="ECO:0000256" key="5">
    <source>
        <dbReference type="ARBA" id="ARBA00008372"/>
    </source>
</evidence>
<dbReference type="GO" id="GO:0046872">
    <property type="term" value="F:metal ion binding"/>
    <property type="evidence" value="ECO:0007669"/>
    <property type="project" value="UniProtKB-KW"/>
</dbReference>
<keyword evidence="16" id="KW-0539">Nucleus</keyword>
<dbReference type="Proteomes" id="UP000324897">
    <property type="component" value="Unassembled WGS sequence"/>
</dbReference>
<evidence type="ECO:0000256" key="1">
    <source>
        <dbReference type="ARBA" id="ARBA00001663"/>
    </source>
</evidence>
<evidence type="ECO:0000256" key="15">
    <source>
        <dbReference type="ARBA" id="ARBA00023163"/>
    </source>
</evidence>
<dbReference type="InterPro" id="IPR006941">
    <property type="entry name" value="RNase_CAF1"/>
</dbReference>
<evidence type="ECO:0000256" key="9">
    <source>
        <dbReference type="ARBA" id="ARBA00022722"/>
    </source>
</evidence>
<evidence type="ECO:0000313" key="18">
    <source>
        <dbReference type="EMBL" id="TVT98846.1"/>
    </source>
</evidence>
<keyword evidence="15" id="KW-0804">Transcription</keyword>
<dbReference type="GO" id="GO:0005737">
    <property type="term" value="C:cytoplasm"/>
    <property type="evidence" value="ECO:0007669"/>
    <property type="project" value="UniProtKB-SubCell"/>
</dbReference>
<keyword evidence="14" id="KW-0805">Transcription regulation</keyword>
<name>A0A5J9SIM6_9POAL</name>
<protein>
    <recommendedName>
        <fullName evidence="7">poly(A)-specific ribonuclease</fullName>
        <ecNumber evidence="7">3.1.13.4</ecNumber>
    </recommendedName>
</protein>
<evidence type="ECO:0000256" key="17">
    <source>
        <dbReference type="ARBA" id="ARBA00025148"/>
    </source>
</evidence>
<feature type="non-terminal residue" evidence="18">
    <location>
        <position position="1"/>
    </location>
</feature>
<dbReference type="Gramene" id="TVT98846">
    <property type="protein sequence ID" value="TVT98846"/>
    <property type="gene ID" value="EJB05_55826"/>
</dbReference>
<evidence type="ECO:0000256" key="11">
    <source>
        <dbReference type="ARBA" id="ARBA00022801"/>
    </source>
</evidence>
<organism evidence="18 19">
    <name type="scientific">Eragrostis curvula</name>
    <name type="common">weeping love grass</name>
    <dbReference type="NCBI Taxonomy" id="38414"/>
    <lineage>
        <taxon>Eukaryota</taxon>
        <taxon>Viridiplantae</taxon>
        <taxon>Streptophyta</taxon>
        <taxon>Embryophyta</taxon>
        <taxon>Tracheophyta</taxon>
        <taxon>Spermatophyta</taxon>
        <taxon>Magnoliopsida</taxon>
        <taxon>Liliopsida</taxon>
        <taxon>Poales</taxon>
        <taxon>Poaceae</taxon>
        <taxon>PACMAD clade</taxon>
        <taxon>Chloridoideae</taxon>
        <taxon>Eragrostideae</taxon>
        <taxon>Eragrostidinae</taxon>
        <taxon>Eragrostis</taxon>
    </lineage>
</organism>
<evidence type="ECO:0000256" key="4">
    <source>
        <dbReference type="ARBA" id="ARBA00004496"/>
    </source>
</evidence>
<dbReference type="PANTHER" id="PTHR10797">
    <property type="entry name" value="CCR4-NOT TRANSCRIPTION COMPLEX SUBUNIT"/>
    <property type="match status" value="1"/>
</dbReference>
<keyword evidence="8" id="KW-0963">Cytoplasm</keyword>
<evidence type="ECO:0000256" key="6">
    <source>
        <dbReference type="ARBA" id="ARBA00011757"/>
    </source>
</evidence>
<dbReference type="EC" id="3.1.13.4" evidence="7"/>
<dbReference type="EMBL" id="RWGY01000799">
    <property type="protein sequence ID" value="TVT98846.1"/>
    <property type="molecule type" value="Genomic_DNA"/>
</dbReference>
<evidence type="ECO:0000313" key="19">
    <source>
        <dbReference type="Proteomes" id="UP000324897"/>
    </source>
</evidence>
<evidence type="ECO:0000256" key="13">
    <source>
        <dbReference type="ARBA" id="ARBA00022884"/>
    </source>
</evidence>
<dbReference type="GO" id="GO:0003723">
    <property type="term" value="F:RNA binding"/>
    <property type="evidence" value="ECO:0007669"/>
    <property type="project" value="UniProtKB-KW"/>
</dbReference>
<keyword evidence="11" id="KW-0378">Hydrolase</keyword>
<evidence type="ECO:0000256" key="8">
    <source>
        <dbReference type="ARBA" id="ARBA00022490"/>
    </source>
</evidence>
<proteinExistence type="inferred from homology"/>
<comment type="cofactor">
    <cofactor evidence="2">
        <name>a divalent metal cation</name>
        <dbReference type="ChEBI" id="CHEBI:60240"/>
    </cofactor>
</comment>
<comment type="similarity">
    <text evidence="5">Belongs to the CAF1 family.</text>
</comment>
<dbReference type="GO" id="GO:0005634">
    <property type="term" value="C:nucleus"/>
    <property type="evidence" value="ECO:0007669"/>
    <property type="project" value="UniProtKB-SubCell"/>
</dbReference>
<gene>
    <name evidence="18" type="ORF">EJB05_55826</name>
</gene>
<evidence type="ECO:0000256" key="14">
    <source>
        <dbReference type="ARBA" id="ARBA00023015"/>
    </source>
</evidence>
<sequence length="294" mass="31511">MNRSGAFYSARPPFAMPPYAPAYNWYPAAPMPPPPPGVPVRSVWADNLDAELGALRYFASRARFVAVNVHYPGVVHGGGGQVDHNLLTAEARYAVVKANVDALKPLQVGLAVCTHDGRLAAWEFNLSDFDPGADPCAAHSVAYLASRGLDVDAHRQHGVPVARLTTALRGCGLIHRHDVTWVTYTGAYHVAYLMKVIAGGGQLPDDLPGFVAAVRRCLGEDVYDVARLASDWPGMPVGLERLATGLGLPKPLLSPQLAGAGSVHTLQAYMTLGLREFRGNMKKYRGVLKGLQAV</sequence>
<evidence type="ECO:0000256" key="3">
    <source>
        <dbReference type="ARBA" id="ARBA00004123"/>
    </source>
</evidence>
<dbReference type="AlphaFoldDB" id="A0A5J9SIM6"/>
<keyword evidence="12" id="KW-0269">Exonuclease</keyword>
<evidence type="ECO:0000256" key="7">
    <source>
        <dbReference type="ARBA" id="ARBA00012161"/>
    </source>
</evidence>
<keyword evidence="13" id="KW-0694">RNA-binding</keyword>
<evidence type="ECO:0000256" key="2">
    <source>
        <dbReference type="ARBA" id="ARBA00001968"/>
    </source>
</evidence>
<reference evidence="18 19" key="1">
    <citation type="journal article" date="2019" name="Sci. Rep.">
        <title>A high-quality genome of Eragrostis curvula grass provides insights into Poaceae evolution and supports new strategies to enhance forage quality.</title>
        <authorList>
            <person name="Carballo J."/>
            <person name="Santos B.A.C.M."/>
            <person name="Zappacosta D."/>
            <person name="Garbus I."/>
            <person name="Selva J.P."/>
            <person name="Gallo C.A."/>
            <person name="Diaz A."/>
            <person name="Albertini E."/>
            <person name="Caccamo M."/>
            <person name="Echenique V."/>
        </authorList>
    </citation>
    <scope>NUCLEOTIDE SEQUENCE [LARGE SCALE GENOMIC DNA]</scope>
    <source>
        <strain evidence="19">cv. Victoria</strain>
        <tissue evidence="18">Leaf</tissue>
    </source>
</reference>
<dbReference type="GO" id="GO:0030014">
    <property type="term" value="C:CCR4-NOT complex"/>
    <property type="evidence" value="ECO:0007669"/>
    <property type="project" value="InterPro"/>
</dbReference>
<evidence type="ECO:0000256" key="16">
    <source>
        <dbReference type="ARBA" id="ARBA00023242"/>
    </source>
</evidence>
<comment type="caution">
    <text evidence="18">The sequence shown here is derived from an EMBL/GenBank/DDBJ whole genome shotgun (WGS) entry which is preliminary data.</text>
</comment>
<accession>A0A5J9SIM6</accession>
<keyword evidence="10" id="KW-0479">Metal-binding</keyword>
<dbReference type="SUPFAM" id="SSF53098">
    <property type="entry name" value="Ribonuclease H-like"/>
    <property type="match status" value="1"/>
</dbReference>
<comment type="subunit">
    <text evidence="6">Component of the CCR4-NOT complex, at least composed of CRR4 and CAF1 proteins.</text>
</comment>